<sequence>MNTVNNLTNVLIVEDESAIRILISTALETNGYNFEMATNGSMALSLLVKHQFDIILLDLGLPDLDGIDIIKKLRTFSFTPIIVISARSNDDDKIRALDMGADDYLTKPFSVEELLARIRSTLRRIQYKENTLNNDDYFVNGHLKIDYIAQSVYVDDKEIHLMPIEYNLLCLLSKNIGRVLTHQYILDKVWVNSIESDLSSLRVYITSLRKKIEKISNEKYIQTHVGVGYKMIKIDNSDVEDKNNE</sequence>
<dbReference type="Pfam" id="PF00072">
    <property type="entry name" value="Response_reg"/>
    <property type="match status" value="1"/>
</dbReference>
<dbReference type="Gene3D" id="1.10.10.10">
    <property type="entry name" value="Winged helix-like DNA-binding domain superfamily/Winged helix DNA-binding domain"/>
    <property type="match status" value="1"/>
</dbReference>
<organism evidence="8 9">
    <name type="scientific">Catenibacterium faecis</name>
    <dbReference type="NCBI Taxonomy" id="2764323"/>
    <lineage>
        <taxon>Bacteria</taxon>
        <taxon>Bacillati</taxon>
        <taxon>Bacillota</taxon>
        <taxon>Erysipelotrichia</taxon>
        <taxon>Erysipelotrichales</taxon>
        <taxon>Coprobacillaceae</taxon>
        <taxon>Catenibacterium</taxon>
    </lineage>
</organism>
<dbReference type="Proteomes" id="UP000603474">
    <property type="component" value="Unassembled WGS sequence"/>
</dbReference>
<dbReference type="SMART" id="SM00448">
    <property type="entry name" value="REC"/>
    <property type="match status" value="1"/>
</dbReference>
<dbReference type="InterPro" id="IPR001867">
    <property type="entry name" value="OmpR/PhoB-type_DNA-bd"/>
</dbReference>
<keyword evidence="2 5" id="KW-0238">DNA-binding</keyword>
<dbReference type="InterPro" id="IPR011006">
    <property type="entry name" value="CheY-like_superfamily"/>
</dbReference>
<dbReference type="EMBL" id="JACRWG010000061">
    <property type="protein sequence ID" value="MBC6010757.1"/>
    <property type="molecule type" value="Genomic_DNA"/>
</dbReference>
<keyword evidence="3" id="KW-0804">Transcription</keyword>
<dbReference type="SMART" id="SM00862">
    <property type="entry name" value="Trans_reg_C"/>
    <property type="match status" value="1"/>
</dbReference>
<protein>
    <submittedName>
        <fullName evidence="8">Response regulator transcription factor</fullName>
    </submittedName>
</protein>
<keyword evidence="4" id="KW-0597">Phosphoprotein</keyword>
<name>A0ABR7KDI0_9FIRM</name>
<dbReference type="InterPro" id="IPR036388">
    <property type="entry name" value="WH-like_DNA-bd_sf"/>
</dbReference>
<evidence type="ECO:0000313" key="9">
    <source>
        <dbReference type="Proteomes" id="UP000603474"/>
    </source>
</evidence>
<feature type="domain" description="OmpR/PhoB-type" evidence="7">
    <location>
        <begin position="135"/>
        <end position="233"/>
    </location>
</feature>
<accession>A0ABR7KDI0</accession>
<feature type="modified residue" description="4-aspartylphosphate" evidence="4">
    <location>
        <position position="58"/>
    </location>
</feature>
<dbReference type="SUPFAM" id="SSF52172">
    <property type="entry name" value="CheY-like"/>
    <property type="match status" value="1"/>
</dbReference>
<keyword evidence="1" id="KW-0805">Transcription regulation</keyword>
<evidence type="ECO:0000256" key="2">
    <source>
        <dbReference type="ARBA" id="ARBA00023125"/>
    </source>
</evidence>
<dbReference type="PROSITE" id="PS51755">
    <property type="entry name" value="OMPR_PHOB"/>
    <property type="match status" value="1"/>
</dbReference>
<dbReference type="InterPro" id="IPR001789">
    <property type="entry name" value="Sig_transdc_resp-reg_receiver"/>
</dbReference>
<evidence type="ECO:0000256" key="3">
    <source>
        <dbReference type="ARBA" id="ARBA00023163"/>
    </source>
</evidence>
<keyword evidence="9" id="KW-1185">Reference proteome</keyword>
<evidence type="ECO:0000313" key="8">
    <source>
        <dbReference type="EMBL" id="MBC6010757.1"/>
    </source>
</evidence>
<feature type="domain" description="Response regulatory" evidence="6">
    <location>
        <begin position="9"/>
        <end position="122"/>
    </location>
</feature>
<evidence type="ECO:0000256" key="1">
    <source>
        <dbReference type="ARBA" id="ARBA00023015"/>
    </source>
</evidence>
<dbReference type="PANTHER" id="PTHR48111:SF50">
    <property type="entry name" value="KDP OPERON TRANSCRIPTIONAL REGULATORY PROTEIN KDPE"/>
    <property type="match status" value="1"/>
</dbReference>
<gene>
    <name evidence="8" type="ORF">H8909_11030</name>
</gene>
<evidence type="ECO:0000259" key="6">
    <source>
        <dbReference type="PROSITE" id="PS50110"/>
    </source>
</evidence>
<dbReference type="InterPro" id="IPR039420">
    <property type="entry name" value="WalR-like"/>
</dbReference>
<dbReference type="Gene3D" id="3.40.50.2300">
    <property type="match status" value="1"/>
</dbReference>
<dbReference type="CDD" id="cd00383">
    <property type="entry name" value="trans_reg_C"/>
    <property type="match status" value="1"/>
</dbReference>
<dbReference type="Gene3D" id="6.10.250.690">
    <property type="match status" value="1"/>
</dbReference>
<evidence type="ECO:0000259" key="7">
    <source>
        <dbReference type="PROSITE" id="PS51755"/>
    </source>
</evidence>
<dbReference type="Pfam" id="PF00486">
    <property type="entry name" value="Trans_reg_C"/>
    <property type="match status" value="1"/>
</dbReference>
<evidence type="ECO:0000256" key="4">
    <source>
        <dbReference type="PROSITE-ProRule" id="PRU00169"/>
    </source>
</evidence>
<comment type="caution">
    <text evidence="8">The sequence shown here is derived from an EMBL/GenBank/DDBJ whole genome shotgun (WGS) entry which is preliminary data.</text>
</comment>
<evidence type="ECO:0000256" key="5">
    <source>
        <dbReference type="PROSITE-ProRule" id="PRU01091"/>
    </source>
</evidence>
<dbReference type="PANTHER" id="PTHR48111">
    <property type="entry name" value="REGULATOR OF RPOS"/>
    <property type="match status" value="1"/>
</dbReference>
<feature type="DNA-binding region" description="OmpR/PhoB-type" evidence="5">
    <location>
        <begin position="135"/>
        <end position="233"/>
    </location>
</feature>
<reference evidence="8 9" key="1">
    <citation type="submission" date="2020-08" db="EMBL/GenBank/DDBJ databases">
        <authorList>
            <person name="Liu C."/>
            <person name="Sun Q."/>
        </authorList>
    </citation>
    <scope>NUCLEOTIDE SEQUENCE [LARGE SCALE GENOMIC DNA]</scope>
    <source>
        <strain evidence="8 9">NSJ-22</strain>
    </source>
</reference>
<dbReference type="PROSITE" id="PS50110">
    <property type="entry name" value="RESPONSE_REGULATORY"/>
    <property type="match status" value="1"/>
</dbReference>
<proteinExistence type="predicted"/>